<gene>
    <name evidence="1" type="ORF">BD289DRAFT_28464</name>
</gene>
<keyword evidence="2" id="KW-1185">Reference proteome</keyword>
<protein>
    <submittedName>
        <fullName evidence="1">Uncharacterized protein</fullName>
    </submittedName>
</protein>
<evidence type="ECO:0000313" key="1">
    <source>
        <dbReference type="EMBL" id="PSS00534.1"/>
    </source>
</evidence>
<dbReference type="AlphaFoldDB" id="A0A2T3AJ73"/>
<evidence type="ECO:0000313" key="2">
    <source>
        <dbReference type="Proteomes" id="UP000241462"/>
    </source>
</evidence>
<organism evidence="1 2">
    <name type="scientific">Coniella lustricola</name>
    <dbReference type="NCBI Taxonomy" id="2025994"/>
    <lineage>
        <taxon>Eukaryota</taxon>
        <taxon>Fungi</taxon>
        <taxon>Dikarya</taxon>
        <taxon>Ascomycota</taxon>
        <taxon>Pezizomycotina</taxon>
        <taxon>Sordariomycetes</taxon>
        <taxon>Sordariomycetidae</taxon>
        <taxon>Diaporthales</taxon>
        <taxon>Schizoparmaceae</taxon>
        <taxon>Coniella</taxon>
    </lineage>
</organism>
<proteinExistence type="predicted"/>
<accession>A0A2T3AJ73</accession>
<dbReference type="InParanoid" id="A0A2T3AJ73"/>
<dbReference type="EMBL" id="KZ678383">
    <property type="protein sequence ID" value="PSS00534.1"/>
    <property type="molecule type" value="Genomic_DNA"/>
</dbReference>
<dbReference type="Proteomes" id="UP000241462">
    <property type="component" value="Unassembled WGS sequence"/>
</dbReference>
<sequence length="162" mass="18049">MVTTHSESIHLDATVRNRCGSSVASTRLVNSQGLCLRPDRGSRWSAWKPCRSVMARSKLLWRRAESSVCVLISDSARSGLLLDLRAVEREKMSSRGSPLPSSRRPSDDFFVIPQWNRATSVLPRNLAALPPFSLSHLPLRGVIILGPKTDRQTNDTHTHTHT</sequence>
<name>A0A2T3AJ73_9PEZI</name>
<reference evidence="1 2" key="1">
    <citation type="journal article" date="2018" name="Mycol. Prog.">
        <title>Coniella lustricola, a new species from submerged detritus.</title>
        <authorList>
            <person name="Raudabaugh D.B."/>
            <person name="Iturriaga T."/>
            <person name="Carver A."/>
            <person name="Mondo S."/>
            <person name="Pangilinan J."/>
            <person name="Lipzen A."/>
            <person name="He G."/>
            <person name="Amirebrahimi M."/>
            <person name="Grigoriev I.V."/>
            <person name="Miller A.N."/>
        </authorList>
    </citation>
    <scope>NUCLEOTIDE SEQUENCE [LARGE SCALE GENOMIC DNA]</scope>
    <source>
        <strain evidence="1 2">B22-T-1</strain>
    </source>
</reference>